<dbReference type="Proteomes" id="UP000194857">
    <property type="component" value="Unassembled WGS sequence"/>
</dbReference>
<proteinExistence type="predicted"/>
<name>A0A1Y3LMA2_PSEAI</name>
<dbReference type="Proteomes" id="UP000253594">
    <property type="component" value="Unassembled WGS sequence"/>
</dbReference>
<feature type="compositionally biased region" description="Low complexity" evidence="1">
    <location>
        <begin position="61"/>
        <end position="71"/>
    </location>
</feature>
<comment type="caution">
    <text evidence="3">The sequence shown here is derived from an EMBL/GenBank/DDBJ whole genome shotgun (WGS) entry which is preliminary data.</text>
</comment>
<reference evidence="3 6" key="3">
    <citation type="submission" date="2017-05" db="EMBL/GenBank/DDBJ databases">
        <authorList>
            <person name="Song R."/>
            <person name="Chenine A.L."/>
            <person name="Ruprecht R.M."/>
        </authorList>
    </citation>
    <scope>NUCLEOTIDE SEQUENCE [LARGE SCALE GENOMIC DNA]</scope>
    <source>
        <strain evidence="3 6">S567_C10_BS</strain>
    </source>
</reference>
<dbReference type="EMBL" id="QORE01000109">
    <property type="protein sequence ID" value="RCI75869.1"/>
    <property type="molecule type" value="Genomic_DNA"/>
</dbReference>
<evidence type="ECO:0000313" key="2">
    <source>
        <dbReference type="EMBL" id="CRP38994.1"/>
    </source>
</evidence>
<dbReference type="EMBL" id="CVVU01000219">
    <property type="protein sequence ID" value="CRP38994.1"/>
    <property type="molecule type" value="Genomic_DNA"/>
</dbReference>
<reference evidence="4 7" key="4">
    <citation type="submission" date="2018-07" db="EMBL/GenBank/DDBJ databases">
        <title>Mechanisms of high-level aminoglycoside resistance among Gram-negative pathogens in Brazil.</title>
        <authorList>
            <person name="Ballaben A.S."/>
            <person name="Darini A.L.C."/>
            <person name="Doi Y."/>
        </authorList>
    </citation>
    <scope>NUCLEOTIDE SEQUENCE [LARGE SCALE GENOMIC DNA]</scope>
    <source>
        <strain evidence="4 7">B2-305</strain>
    </source>
</reference>
<gene>
    <name evidence="3" type="ORF">CAZ10_31520</name>
    <name evidence="4" type="ORF">DT376_05365</name>
    <name evidence="2" type="ORF">PAERUG_P19_London_7_VIM_2_05_10_04307</name>
</gene>
<accession>A0A1Y3LMA2</accession>
<evidence type="ECO:0000313" key="3">
    <source>
        <dbReference type="EMBL" id="OTI55829.1"/>
    </source>
</evidence>
<evidence type="ECO:0000313" key="5">
    <source>
        <dbReference type="Proteomes" id="UP000045039"/>
    </source>
</evidence>
<dbReference type="EMBL" id="NFFZ01000025">
    <property type="protein sequence ID" value="OTI55829.1"/>
    <property type="molecule type" value="Genomic_DNA"/>
</dbReference>
<evidence type="ECO:0000313" key="4">
    <source>
        <dbReference type="EMBL" id="RCI75869.1"/>
    </source>
</evidence>
<evidence type="ECO:0000313" key="6">
    <source>
        <dbReference type="Proteomes" id="UP000194857"/>
    </source>
</evidence>
<sequence length="71" mass="8045">MALTAQQMLDKYLEAEAAVLEGRTVIFNGRTHTMEDIEKIRAGRREWERRAAADRDRAAGRRPGPALAEFC</sequence>
<dbReference type="RefSeq" id="WP_003159069.1">
    <property type="nucleotide sequence ID" value="NZ_CAADKB010000199.1"/>
</dbReference>
<feature type="region of interest" description="Disordered" evidence="1">
    <location>
        <begin position="52"/>
        <end position="71"/>
    </location>
</feature>
<organism evidence="3 6">
    <name type="scientific">Pseudomonas aeruginosa</name>
    <dbReference type="NCBI Taxonomy" id="287"/>
    <lineage>
        <taxon>Bacteria</taxon>
        <taxon>Pseudomonadati</taxon>
        <taxon>Pseudomonadota</taxon>
        <taxon>Gammaproteobacteria</taxon>
        <taxon>Pseudomonadales</taxon>
        <taxon>Pseudomonadaceae</taxon>
        <taxon>Pseudomonas</taxon>
    </lineage>
</organism>
<evidence type="ECO:0000256" key="1">
    <source>
        <dbReference type="SAM" id="MobiDB-lite"/>
    </source>
</evidence>
<evidence type="ECO:0000313" key="7">
    <source>
        <dbReference type="Proteomes" id="UP000253594"/>
    </source>
</evidence>
<dbReference type="AlphaFoldDB" id="A0A1Y3LMA2"/>
<protein>
    <submittedName>
        <fullName evidence="3">Primosomal replication protein PriB/PriC domain protein</fullName>
    </submittedName>
</protein>
<reference evidence="2" key="1">
    <citation type="submission" date="2015-06" db="EMBL/GenBank/DDBJ databases">
        <authorList>
            <person name="Radhakrishnan R."/>
            <person name="Underwood A."/>
            <person name="Al-Shahib A."/>
        </authorList>
    </citation>
    <scope>NUCLEOTIDE SEQUENCE</scope>
    <source>
        <strain evidence="2">P19_London_7_VIM_2_05_10</strain>
    </source>
</reference>
<reference evidence="5" key="2">
    <citation type="submission" date="2015-06" db="EMBL/GenBank/DDBJ databases">
        <authorList>
            <person name="Radhakrishnan Rajesh"/>
            <person name="Underwood Anthony"/>
            <person name="Al-Shahib Ali"/>
        </authorList>
    </citation>
    <scope>NUCLEOTIDE SEQUENCE [LARGE SCALE GENOMIC DNA]</scope>
    <source>
        <strain evidence="5">P19_London_7_VIM_2_05_10</strain>
    </source>
</reference>
<dbReference type="Proteomes" id="UP000045039">
    <property type="component" value="Unassembled WGS sequence"/>
</dbReference>